<gene>
    <name evidence="5" type="ORF">BKA67DRAFT_675903</name>
</gene>
<dbReference type="GO" id="GO:0000266">
    <property type="term" value="P:mitochondrial fission"/>
    <property type="evidence" value="ECO:0007669"/>
    <property type="project" value="TreeGrafter"/>
</dbReference>
<feature type="region of interest" description="Disordered" evidence="3">
    <location>
        <begin position="469"/>
        <end position="493"/>
    </location>
</feature>
<keyword evidence="1" id="KW-0547">Nucleotide-binding</keyword>
<feature type="domain" description="GED" evidence="4">
    <location>
        <begin position="676"/>
        <end position="769"/>
    </location>
</feature>
<dbReference type="GO" id="GO:0016020">
    <property type="term" value="C:membrane"/>
    <property type="evidence" value="ECO:0007669"/>
    <property type="project" value="TreeGrafter"/>
</dbReference>
<dbReference type="InterPro" id="IPR000375">
    <property type="entry name" value="Dynamin_stalk"/>
</dbReference>
<dbReference type="OrthoDB" id="415706at2759"/>
<dbReference type="PROSITE" id="PS51388">
    <property type="entry name" value="GED"/>
    <property type="match status" value="1"/>
</dbReference>
<dbReference type="PRINTS" id="PR00195">
    <property type="entry name" value="DYNAMIN"/>
</dbReference>
<dbReference type="InterPro" id="IPR020850">
    <property type="entry name" value="GED_dom"/>
</dbReference>
<dbReference type="Gene3D" id="3.40.50.300">
    <property type="entry name" value="P-loop containing nucleotide triphosphate hydrolases"/>
    <property type="match status" value="1"/>
</dbReference>
<dbReference type="Pfam" id="PF01031">
    <property type="entry name" value="Dynamin_M"/>
    <property type="match status" value="1"/>
</dbReference>
<dbReference type="GO" id="GO:0008017">
    <property type="term" value="F:microtubule binding"/>
    <property type="evidence" value="ECO:0007669"/>
    <property type="project" value="TreeGrafter"/>
</dbReference>
<dbReference type="GO" id="GO:0006897">
    <property type="term" value="P:endocytosis"/>
    <property type="evidence" value="ECO:0007669"/>
    <property type="project" value="TreeGrafter"/>
</dbReference>
<dbReference type="PANTHER" id="PTHR11566:SF21">
    <property type="entry name" value="DYNAMIN RELATED PROTEIN 1, ISOFORM A"/>
    <property type="match status" value="1"/>
</dbReference>
<reference evidence="5" key="1">
    <citation type="journal article" date="2021" name="Nat. Commun.">
        <title>Genetic determinants of endophytism in the Arabidopsis root mycobiome.</title>
        <authorList>
            <person name="Mesny F."/>
            <person name="Miyauchi S."/>
            <person name="Thiergart T."/>
            <person name="Pickel B."/>
            <person name="Atanasova L."/>
            <person name="Karlsson M."/>
            <person name="Huettel B."/>
            <person name="Barry K.W."/>
            <person name="Haridas S."/>
            <person name="Chen C."/>
            <person name="Bauer D."/>
            <person name="Andreopoulos W."/>
            <person name="Pangilinan J."/>
            <person name="LaButti K."/>
            <person name="Riley R."/>
            <person name="Lipzen A."/>
            <person name="Clum A."/>
            <person name="Drula E."/>
            <person name="Henrissat B."/>
            <person name="Kohler A."/>
            <person name="Grigoriev I.V."/>
            <person name="Martin F.M."/>
            <person name="Hacquard S."/>
        </authorList>
    </citation>
    <scope>NUCLEOTIDE SEQUENCE</scope>
    <source>
        <strain evidence="5">MPI-SDFR-AT-0073</strain>
    </source>
</reference>
<dbReference type="InterPro" id="IPR022812">
    <property type="entry name" value="Dynamin"/>
</dbReference>
<evidence type="ECO:0000313" key="6">
    <source>
        <dbReference type="Proteomes" id="UP000758603"/>
    </source>
</evidence>
<protein>
    <submittedName>
        <fullName evidence="5">Vacuolar sorting protein VPS1</fullName>
    </submittedName>
</protein>
<organism evidence="5 6">
    <name type="scientific">Truncatella angustata</name>
    <dbReference type="NCBI Taxonomy" id="152316"/>
    <lineage>
        <taxon>Eukaryota</taxon>
        <taxon>Fungi</taxon>
        <taxon>Dikarya</taxon>
        <taxon>Ascomycota</taxon>
        <taxon>Pezizomycotina</taxon>
        <taxon>Sordariomycetes</taxon>
        <taxon>Xylariomycetidae</taxon>
        <taxon>Amphisphaeriales</taxon>
        <taxon>Sporocadaceae</taxon>
        <taxon>Truncatella</taxon>
    </lineage>
</organism>
<evidence type="ECO:0000256" key="2">
    <source>
        <dbReference type="ARBA" id="ARBA00023134"/>
    </source>
</evidence>
<dbReference type="InterPro" id="IPR001401">
    <property type="entry name" value="Dynamin_GTPase"/>
</dbReference>
<dbReference type="RefSeq" id="XP_045960172.1">
    <property type="nucleotide sequence ID" value="XM_046108790.1"/>
</dbReference>
<dbReference type="Gene3D" id="1.20.120.1240">
    <property type="entry name" value="Dynamin, middle domain"/>
    <property type="match status" value="1"/>
</dbReference>
<sequence length="773" mass="86968">MATPQVFRTSPETPQEEQAASDGASSIANEEKNNYVIPEDPFDTEYSRILFDALDQLQSNGTSQHIPIPQLVIVGEQSTGKSALLQSLTDIPFPVGSGLCTRFATRIVSKRTGPNTSNQFKVTIVEPEVTIKGLSYAEDDAYKEYVRIGDSLTPEEFGSIMDEVSKDYMGIKPGKGDDKKNFATQVLRIELSGPGRSQFSIVDIPGIFRSHHNVNAPEMAGIKEMVLQYMKNEGNIVICILDASIDLTRQDLPSIALKNVSKDRIVGVFTKCDKADNADEICSIVSSGESHELSTGHGWFVVRNRFNNEDKSFDLAHAEEELFSKPPWNHIPHTQRGSNMLKKYLSNLLCANMRNNFPAIQATIQQNLFDARSALQSLGKPRHTHHDRVQYLNDVVQRYETIAVSAMEKPGQVREEMRIRQKVKDENDIFSKLMREKGHKFQFEDPEMDAAETLYTSGDDPFTVSVHTPERGLGGKSIPTFSYPVTPPSSNDSPVIGIKRQPPPRQQFNQKSTTSNAACALFEDIRLQIRTCQTTQLPGLINPDVMPTLFQTQTEKWQGYVEQHLQTVSTAVGDTSFMILNDVCPRTSRSVVLHDALRNFLSTSWEGAQGETKVELDTFCHRERSHMLSTTDPRFLDELKTLQTIRLIQSLRSLPQSTNVSTIYDQLHFSIEDNMVRTVHDILKVYYQIALESFIRHITHNIVESFVSSIHSPLKALTTSWVSSLKPEEIEILTREDQDTISKREKYAAIIERFELANEIVTKAGNETAHLSI</sequence>
<dbReference type="GO" id="GO:0016559">
    <property type="term" value="P:peroxisome fission"/>
    <property type="evidence" value="ECO:0007669"/>
    <property type="project" value="TreeGrafter"/>
</dbReference>
<dbReference type="PANTHER" id="PTHR11566">
    <property type="entry name" value="DYNAMIN"/>
    <property type="match status" value="1"/>
</dbReference>
<accession>A0A9P8UPD4</accession>
<dbReference type="Proteomes" id="UP000758603">
    <property type="component" value="Unassembled WGS sequence"/>
</dbReference>
<dbReference type="InterPro" id="IPR045063">
    <property type="entry name" value="Dynamin_N"/>
</dbReference>
<dbReference type="AlphaFoldDB" id="A0A9P8UPD4"/>
<dbReference type="SMART" id="SM00053">
    <property type="entry name" value="DYNc"/>
    <property type="match status" value="1"/>
</dbReference>
<dbReference type="EMBL" id="JAGPXC010000003">
    <property type="protein sequence ID" value="KAH6655907.1"/>
    <property type="molecule type" value="Genomic_DNA"/>
</dbReference>
<feature type="compositionally biased region" description="Polar residues" evidence="3">
    <location>
        <begin position="1"/>
        <end position="28"/>
    </location>
</feature>
<dbReference type="GO" id="GO:0005525">
    <property type="term" value="F:GTP binding"/>
    <property type="evidence" value="ECO:0007669"/>
    <property type="project" value="InterPro"/>
</dbReference>
<dbReference type="CDD" id="cd08771">
    <property type="entry name" value="DLP_1"/>
    <property type="match status" value="1"/>
</dbReference>
<dbReference type="GO" id="GO:0005874">
    <property type="term" value="C:microtubule"/>
    <property type="evidence" value="ECO:0007669"/>
    <property type="project" value="TreeGrafter"/>
</dbReference>
<keyword evidence="6" id="KW-1185">Reference proteome</keyword>
<dbReference type="SUPFAM" id="SSF52540">
    <property type="entry name" value="P-loop containing nucleoside triphosphate hydrolases"/>
    <property type="match status" value="1"/>
</dbReference>
<comment type="caution">
    <text evidence="5">The sequence shown here is derived from an EMBL/GenBank/DDBJ whole genome shotgun (WGS) entry which is preliminary data.</text>
</comment>
<dbReference type="InterPro" id="IPR027417">
    <property type="entry name" value="P-loop_NTPase"/>
</dbReference>
<dbReference type="GO" id="GO:0048312">
    <property type="term" value="P:intracellular distribution of mitochondria"/>
    <property type="evidence" value="ECO:0007669"/>
    <property type="project" value="TreeGrafter"/>
</dbReference>
<dbReference type="GeneID" id="70137681"/>
<proteinExistence type="predicted"/>
<feature type="region of interest" description="Disordered" evidence="3">
    <location>
        <begin position="1"/>
        <end position="34"/>
    </location>
</feature>
<evidence type="ECO:0000256" key="1">
    <source>
        <dbReference type="ARBA" id="ARBA00022741"/>
    </source>
</evidence>
<dbReference type="Pfam" id="PF00350">
    <property type="entry name" value="Dynamin_N"/>
    <property type="match status" value="1"/>
</dbReference>
<dbReference type="GO" id="GO:0003924">
    <property type="term" value="F:GTPase activity"/>
    <property type="evidence" value="ECO:0007669"/>
    <property type="project" value="InterPro"/>
</dbReference>
<evidence type="ECO:0000256" key="3">
    <source>
        <dbReference type="SAM" id="MobiDB-lite"/>
    </source>
</evidence>
<evidence type="ECO:0000259" key="4">
    <source>
        <dbReference type="PROSITE" id="PS51388"/>
    </source>
</evidence>
<keyword evidence="2" id="KW-0342">GTP-binding</keyword>
<evidence type="ECO:0000313" key="5">
    <source>
        <dbReference type="EMBL" id="KAH6655907.1"/>
    </source>
</evidence>
<dbReference type="GO" id="GO:0005739">
    <property type="term" value="C:mitochondrion"/>
    <property type="evidence" value="ECO:0007669"/>
    <property type="project" value="TreeGrafter"/>
</dbReference>
<name>A0A9P8UPD4_9PEZI</name>